<dbReference type="InterPro" id="IPR013249">
    <property type="entry name" value="RNA_pol_sigma70_r4_t2"/>
</dbReference>
<keyword evidence="9" id="KW-1185">Reference proteome</keyword>
<dbReference type="SUPFAM" id="SSF88659">
    <property type="entry name" value="Sigma3 and sigma4 domains of RNA polymerase sigma factors"/>
    <property type="match status" value="1"/>
</dbReference>
<protein>
    <submittedName>
        <fullName evidence="8">SigE family RNA polymerase sigma factor</fullName>
    </submittedName>
</protein>
<dbReference type="Pfam" id="PF08281">
    <property type="entry name" value="Sigma70_r4_2"/>
    <property type="match status" value="1"/>
</dbReference>
<dbReference type="PANTHER" id="PTHR43133:SF50">
    <property type="entry name" value="ECF RNA POLYMERASE SIGMA FACTOR SIGM"/>
    <property type="match status" value="1"/>
</dbReference>
<dbReference type="RefSeq" id="WP_235054902.1">
    <property type="nucleotide sequence ID" value="NZ_JAKFHA010000015.1"/>
</dbReference>
<feature type="domain" description="RNA polymerase sigma-70 region 2" evidence="6">
    <location>
        <begin position="28"/>
        <end position="89"/>
    </location>
</feature>
<dbReference type="InterPro" id="IPR007627">
    <property type="entry name" value="RNA_pol_sigma70_r2"/>
</dbReference>
<evidence type="ECO:0000256" key="3">
    <source>
        <dbReference type="ARBA" id="ARBA00023082"/>
    </source>
</evidence>
<dbReference type="EMBL" id="JAKFHA010000015">
    <property type="protein sequence ID" value="MCF2530235.1"/>
    <property type="molecule type" value="Genomic_DNA"/>
</dbReference>
<dbReference type="InterPro" id="IPR039425">
    <property type="entry name" value="RNA_pol_sigma-70-like"/>
</dbReference>
<dbReference type="InterPro" id="IPR014284">
    <property type="entry name" value="RNA_pol_sigma-70_dom"/>
</dbReference>
<evidence type="ECO:0000313" key="8">
    <source>
        <dbReference type="EMBL" id="MCF2530235.1"/>
    </source>
</evidence>
<reference evidence="8" key="1">
    <citation type="submission" date="2022-01" db="EMBL/GenBank/DDBJ databases">
        <title>Genome-Based Taxonomic Classification of the Phylum Actinobacteria.</title>
        <authorList>
            <person name="Gao Y."/>
        </authorList>
    </citation>
    <scope>NUCLEOTIDE SEQUENCE</scope>
    <source>
        <strain evidence="8">KLBMP 8922</strain>
    </source>
</reference>
<dbReference type="InterPro" id="IPR014325">
    <property type="entry name" value="RNA_pol_sigma-E_actinobac"/>
</dbReference>
<dbReference type="InterPro" id="IPR013325">
    <property type="entry name" value="RNA_pol_sigma_r2"/>
</dbReference>
<dbReference type="AlphaFoldDB" id="A0AA41U226"/>
<evidence type="ECO:0000256" key="2">
    <source>
        <dbReference type="ARBA" id="ARBA00023015"/>
    </source>
</evidence>
<evidence type="ECO:0000256" key="4">
    <source>
        <dbReference type="ARBA" id="ARBA00023125"/>
    </source>
</evidence>
<comment type="caution">
    <text evidence="8">The sequence shown here is derived from an EMBL/GenBank/DDBJ whole genome shotgun (WGS) entry which is preliminary data.</text>
</comment>
<dbReference type="InterPro" id="IPR013324">
    <property type="entry name" value="RNA_pol_sigma_r3/r4-like"/>
</dbReference>
<keyword evidence="2" id="KW-0805">Transcription regulation</keyword>
<dbReference type="GO" id="GO:0006352">
    <property type="term" value="P:DNA-templated transcription initiation"/>
    <property type="evidence" value="ECO:0007669"/>
    <property type="project" value="InterPro"/>
</dbReference>
<evidence type="ECO:0000256" key="5">
    <source>
        <dbReference type="ARBA" id="ARBA00023163"/>
    </source>
</evidence>
<keyword evidence="3" id="KW-0731">Sigma factor</keyword>
<dbReference type="SUPFAM" id="SSF88946">
    <property type="entry name" value="Sigma2 domain of RNA polymerase sigma factors"/>
    <property type="match status" value="1"/>
</dbReference>
<sequence length="192" mass="21232">MSEKRAARRSRGGTDDAEFSEFVRIVWPRLRRTALLICGNPQQAEDAVQAGLLKLYVAWPRLKHVEMLEAYAKKAVLNALLDEARRPWRRERSGTDLPDTQVVPYDAPEQVENRIAVTRALAAVPKRQRAVLVLRFYDDLDVAETARLLACSTGTVKSQTARGLGALRAALIAQGWNEERLPSMAAALGGAA</sequence>
<dbReference type="NCBIfam" id="TIGR02983">
    <property type="entry name" value="SigE-fam_strep"/>
    <property type="match status" value="1"/>
</dbReference>
<accession>A0AA41U226</accession>
<dbReference type="NCBIfam" id="TIGR02937">
    <property type="entry name" value="sigma70-ECF"/>
    <property type="match status" value="1"/>
</dbReference>
<dbReference type="Gene3D" id="1.10.10.10">
    <property type="entry name" value="Winged helix-like DNA-binding domain superfamily/Winged helix DNA-binding domain"/>
    <property type="match status" value="1"/>
</dbReference>
<feature type="domain" description="RNA polymerase sigma factor 70 region 4 type 2" evidence="7">
    <location>
        <begin position="116"/>
        <end position="166"/>
    </location>
</feature>
<evidence type="ECO:0000256" key="1">
    <source>
        <dbReference type="ARBA" id="ARBA00010641"/>
    </source>
</evidence>
<name>A0AA41U226_9ACTN</name>
<dbReference type="InterPro" id="IPR036388">
    <property type="entry name" value="WH-like_DNA-bd_sf"/>
</dbReference>
<dbReference type="GO" id="GO:0003677">
    <property type="term" value="F:DNA binding"/>
    <property type="evidence" value="ECO:0007669"/>
    <property type="project" value="UniProtKB-KW"/>
</dbReference>
<evidence type="ECO:0000313" key="9">
    <source>
        <dbReference type="Proteomes" id="UP001165378"/>
    </source>
</evidence>
<dbReference type="GO" id="GO:0016987">
    <property type="term" value="F:sigma factor activity"/>
    <property type="evidence" value="ECO:0007669"/>
    <property type="project" value="UniProtKB-KW"/>
</dbReference>
<keyword evidence="5" id="KW-0804">Transcription</keyword>
<dbReference type="Pfam" id="PF04542">
    <property type="entry name" value="Sigma70_r2"/>
    <property type="match status" value="1"/>
</dbReference>
<keyword evidence="4" id="KW-0238">DNA-binding</keyword>
<evidence type="ECO:0000259" key="6">
    <source>
        <dbReference type="Pfam" id="PF04542"/>
    </source>
</evidence>
<evidence type="ECO:0000259" key="7">
    <source>
        <dbReference type="Pfam" id="PF08281"/>
    </source>
</evidence>
<gene>
    <name evidence="8" type="ORF">LZ495_23840</name>
</gene>
<dbReference type="CDD" id="cd06171">
    <property type="entry name" value="Sigma70_r4"/>
    <property type="match status" value="1"/>
</dbReference>
<comment type="similarity">
    <text evidence="1">Belongs to the sigma-70 factor family. ECF subfamily.</text>
</comment>
<proteinExistence type="inferred from homology"/>
<dbReference type="PANTHER" id="PTHR43133">
    <property type="entry name" value="RNA POLYMERASE ECF-TYPE SIGMA FACTO"/>
    <property type="match status" value="1"/>
</dbReference>
<dbReference type="Gene3D" id="1.10.1740.10">
    <property type="match status" value="1"/>
</dbReference>
<dbReference type="Proteomes" id="UP001165378">
    <property type="component" value="Unassembled WGS sequence"/>
</dbReference>
<organism evidence="8 9">
    <name type="scientific">Yinghuangia soli</name>
    <dbReference type="NCBI Taxonomy" id="2908204"/>
    <lineage>
        <taxon>Bacteria</taxon>
        <taxon>Bacillati</taxon>
        <taxon>Actinomycetota</taxon>
        <taxon>Actinomycetes</taxon>
        <taxon>Kitasatosporales</taxon>
        <taxon>Streptomycetaceae</taxon>
        <taxon>Yinghuangia</taxon>
    </lineage>
</organism>